<gene>
    <name evidence="1" type="ORF">A8990_1453</name>
</gene>
<reference evidence="1 2" key="1">
    <citation type="submission" date="2018-08" db="EMBL/GenBank/DDBJ databases">
        <title>Genomic Encyclopedia of Type Strains, Phase III (KMG-III): the genomes of soil and plant-associated and newly described type strains.</title>
        <authorList>
            <person name="Whitman W."/>
        </authorList>
    </citation>
    <scope>NUCLEOTIDE SEQUENCE [LARGE SCALE GENOMIC DNA]</scope>
    <source>
        <strain evidence="1 2">CGMCC 1.10966</strain>
    </source>
</reference>
<sequence length="86" mass="9670">MAKQVNSTVHADIGEILIDRSAGNELEHTAEMTSAEVSVIGDMLEGNRMLVVIFEEENRILYNLVAGFFHRNDVCRFQLRTSESPC</sequence>
<name>A0A3D9QU40_9BACL</name>
<organism evidence="1 2">
    <name type="scientific">Paenibacillus taihuensis</name>
    <dbReference type="NCBI Taxonomy" id="1156355"/>
    <lineage>
        <taxon>Bacteria</taxon>
        <taxon>Bacillati</taxon>
        <taxon>Bacillota</taxon>
        <taxon>Bacilli</taxon>
        <taxon>Bacillales</taxon>
        <taxon>Paenibacillaceae</taxon>
        <taxon>Paenibacillus</taxon>
    </lineage>
</organism>
<dbReference type="AlphaFoldDB" id="A0A3D9QU40"/>
<keyword evidence="2" id="KW-1185">Reference proteome</keyword>
<proteinExistence type="predicted"/>
<comment type="caution">
    <text evidence="1">The sequence shown here is derived from an EMBL/GenBank/DDBJ whole genome shotgun (WGS) entry which is preliminary data.</text>
</comment>
<dbReference type="Proteomes" id="UP000256304">
    <property type="component" value="Unassembled WGS sequence"/>
</dbReference>
<evidence type="ECO:0000313" key="1">
    <source>
        <dbReference type="EMBL" id="REE66994.1"/>
    </source>
</evidence>
<protein>
    <submittedName>
        <fullName evidence="1">Uncharacterized protein</fullName>
    </submittedName>
</protein>
<dbReference type="EMBL" id="QTTN01000045">
    <property type="protein sequence ID" value="REE66994.1"/>
    <property type="molecule type" value="Genomic_DNA"/>
</dbReference>
<evidence type="ECO:0000313" key="2">
    <source>
        <dbReference type="Proteomes" id="UP000256304"/>
    </source>
</evidence>
<accession>A0A3D9QU40</accession>